<evidence type="ECO:0000313" key="1">
    <source>
        <dbReference type="EMBL" id="MCI64656.1"/>
    </source>
</evidence>
<reference evidence="1 2" key="1">
    <citation type="journal article" date="2018" name="Front. Plant Sci.">
        <title>Red Clover (Trifolium pratense) and Zigzag Clover (T. medium) - A Picture of Genomic Similarities and Differences.</title>
        <authorList>
            <person name="Dluhosova J."/>
            <person name="Istvanek J."/>
            <person name="Nedelnik J."/>
            <person name="Repkova J."/>
        </authorList>
    </citation>
    <scope>NUCLEOTIDE SEQUENCE [LARGE SCALE GENOMIC DNA]</scope>
    <source>
        <strain evidence="2">cv. 10/8</strain>
        <tissue evidence="1">Leaf</tissue>
    </source>
</reference>
<comment type="caution">
    <text evidence="1">The sequence shown here is derived from an EMBL/GenBank/DDBJ whole genome shotgun (WGS) entry which is preliminary data.</text>
</comment>
<feature type="non-terminal residue" evidence="1">
    <location>
        <position position="1"/>
    </location>
</feature>
<name>A0A392TX19_9FABA</name>
<sequence length="60" mass="6417">WPTARANLAPAKKIAGIHEVSETTVLAAQIAQIHNMMKTLMTPPVLPANEAEPVKVVTDT</sequence>
<dbReference type="EMBL" id="LXQA010660569">
    <property type="protein sequence ID" value="MCI64656.1"/>
    <property type="molecule type" value="Genomic_DNA"/>
</dbReference>
<feature type="non-terminal residue" evidence="1">
    <location>
        <position position="60"/>
    </location>
</feature>
<protein>
    <submittedName>
        <fullName evidence="1">Uncharacterized protein</fullName>
    </submittedName>
</protein>
<dbReference type="AlphaFoldDB" id="A0A392TX19"/>
<evidence type="ECO:0000313" key="2">
    <source>
        <dbReference type="Proteomes" id="UP000265520"/>
    </source>
</evidence>
<keyword evidence="2" id="KW-1185">Reference proteome</keyword>
<organism evidence="1 2">
    <name type="scientific">Trifolium medium</name>
    <dbReference type="NCBI Taxonomy" id="97028"/>
    <lineage>
        <taxon>Eukaryota</taxon>
        <taxon>Viridiplantae</taxon>
        <taxon>Streptophyta</taxon>
        <taxon>Embryophyta</taxon>
        <taxon>Tracheophyta</taxon>
        <taxon>Spermatophyta</taxon>
        <taxon>Magnoliopsida</taxon>
        <taxon>eudicotyledons</taxon>
        <taxon>Gunneridae</taxon>
        <taxon>Pentapetalae</taxon>
        <taxon>rosids</taxon>
        <taxon>fabids</taxon>
        <taxon>Fabales</taxon>
        <taxon>Fabaceae</taxon>
        <taxon>Papilionoideae</taxon>
        <taxon>50 kb inversion clade</taxon>
        <taxon>NPAAA clade</taxon>
        <taxon>Hologalegina</taxon>
        <taxon>IRL clade</taxon>
        <taxon>Trifolieae</taxon>
        <taxon>Trifolium</taxon>
    </lineage>
</organism>
<accession>A0A392TX19</accession>
<dbReference type="Proteomes" id="UP000265520">
    <property type="component" value="Unassembled WGS sequence"/>
</dbReference>
<proteinExistence type="predicted"/>